<evidence type="ECO:0000256" key="2">
    <source>
        <dbReference type="ARBA" id="ARBA00022614"/>
    </source>
</evidence>
<feature type="domain" description="Protein kinase" evidence="12">
    <location>
        <begin position="225"/>
        <end position="328"/>
    </location>
</feature>
<evidence type="ECO:0000256" key="11">
    <source>
        <dbReference type="SAM" id="MobiDB-lite"/>
    </source>
</evidence>
<comment type="subcellular location">
    <subcellularLocation>
        <location evidence="1">Membrane</location>
        <topology evidence="1">Single-pass membrane protein</topology>
    </subcellularLocation>
</comment>
<dbReference type="PANTHER" id="PTHR47986">
    <property type="entry name" value="OSJNBA0070M12.3 PROTEIN"/>
    <property type="match status" value="1"/>
</dbReference>
<feature type="region of interest" description="Disordered" evidence="11">
    <location>
        <begin position="151"/>
        <end position="205"/>
    </location>
</feature>
<keyword evidence="7" id="KW-0472">Membrane</keyword>
<dbReference type="FunFam" id="3.30.200.20:FF:001335">
    <property type="entry name" value="Calmodulin-binding receptor-like cytoplasmic kinase 2"/>
    <property type="match status" value="1"/>
</dbReference>
<keyword evidence="10" id="KW-0067">ATP-binding</keyword>
<keyword evidence="8" id="KW-0675">Receptor</keyword>
<dbReference type="InterPro" id="IPR011009">
    <property type="entry name" value="Kinase-like_dom_sf"/>
</dbReference>
<evidence type="ECO:0000256" key="9">
    <source>
        <dbReference type="ARBA" id="ARBA00023180"/>
    </source>
</evidence>
<dbReference type="GO" id="GO:0005524">
    <property type="term" value="F:ATP binding"/>
    <property type="evidence" value="ECO:0007669"/>
    <property type="project" value="UniProtKB-UniRule"/>
</dbReference>
<dbReference type="Gene3D" id="3.30.200.20">
    <property type="entry name" value="Phosphorylase Kinase, domain 1"/>
    <property type="match status" value="1"/>
</dbReference>
<feature type="binding site" evidence="10">
    <location>
        <position position="257"/>
    </location>
    <ligand>
        <name>ATP</name>
        <dbReference type="ChEBI" id="CHEBI:30616"/>
    </ligand>
</feature>
<sequence length="328" mass="35979">MSISQNYLSKVGMQKHQVDLGFFGNNNSDPGSPTDSEERSESLVESVSIPALFPANKSDTEGCSESNEIPPIFSYCPNSIASFFPPARSSVSENPSIRANEPTSLSISLLFPPTMSETETNDSCSGFDEAVEARFSYSIVSFFPPYKSQTDSVSENDDINPTDPSIPASARPTRHTIQTTGFRGRERKHGSNRGVNDSANNSTHGREVESVKFNIEEILKATGNFSPSFKIGQGGFGTVFKGRLKDGTLVAVKRAKKSVYDKHLEVEFQSEIQTLAKVEHLNLVKFYGYSEHGDERIVVAEYVPNGTLREHLDCEFSCVALLSFTVCA</sequence>
<reference evidence="13 14" key="1">
    <citation type="submission" date="2024-01" db="EMBL/GenBank/DDBJ databases">
        <title>A telomere-to-telomere, gap-free genome of sweet tea (Lithocarpus litseifolius).</title>
        <authorList>
            <person name="Zhou J."/>
        </authorList>
    </citation>
    <scope>NUCLEOTIDE SEQUENCE [LARGE SCALE GENOMIC DNA]</scope>
    <source>
        <strain evidence="13">Zhou-2022a</strain>
        <tissue evidence="13">Leaf</tissue>
    </source>
</reference>
<dbReference type="InterPro" id="IPR017441">
    <property type="entry name" value="Protein_kinase_ATP_BS"/>
</dbReference>
<dbReference type="PROSITE" id="PS50011">
    <property type="entry name" value="PROTEIN_KINASE_DOM"/>
    <property type="match status" value="1"/>
</dbReference>
<evidence type="ECO:0000259" key="12">
    <source>
        <dbReference type="PROSITE" id="PS50011"/>
    </source>
</evidence>
<evidence type="ECO:0000256" key="10">
    <source>
        <dbReference type="PROSITE-ProRule" id="PRU10141"/>
    </source>
</evidence>
<keyword evidence="6" id="KW-1133">Transmembrane helix</keyword>
<evidence type="ECO:0000256" key="4">
    <source>
        <dbReference type="ARBA" id="ARBA00022729"/>
    </source>
</evidence>
<evidence type="ECO:0000313" key="13">
    <source>
        <dbReference type="EMBL" id="KAL0009563.1"/>
    </source>
</evidence>
<feature type="compositionally biased region" description="Polar residues" evidence="11">
    <location>
        <begin position="193"/>
        <end position="203"/>
    </location>
</feature>
<name>A0AAW2DIZ4_9ROSI</name>
<dbReference type="PROSITE" id="PS00107">
    <property type="entry name" value="PROTEIN_KINASE_ATP"/>
    <property type="match status" value="1"/>
</dbReference>
<evidence type="ECO:0000256" key="7">
    <source>
        <dbReference type="ARBA" id="ARBA00023136"/>
    </source>
</evidence>
<dbReference type="InterPro" id="IPR052422">
    <property type="entry name" value="Auxin_Ser/Thr_Kinase"/>
</dbReference>
<dbReference type="PANTHER" id="PTHR47986:SF1">
    <property type="entry name" value="OS04G0685900 PROTEIN"/>
    <property type="match status" value="1"/>
</dbReference>
<evidence type="ECO:0000256" key="8">
    <source>
        <dbReference type="ARBA" id="ARBA00023170"/>
    </source>
</evidence>
<keyword evidence="2" id="KW-0433">Leucine-rich repeat</keyword>
<evidence type="ECO:0000256" key="5">
    <source>
        <dbReference type="ARBA" id="ARBA00022737"/>
    </source>
</evidence>
<organism evidence="13 14">
    <name type="scientific">Lithocarpus litseifolius</name>
    <dbReference type="NCBI Taxonomy" id="425828"/>
    <lineage>
        <taxon>Eukaryota</taxon>
        <taxon>Viridiplantae</taxon>
        <taxon>Streptophyta</taxon>
        <taxon>Embryophyta</taxon>
        <taxon>Tracheophyta</taxon>
        <taxon>Spermatophyta</taxon>
        <taxon>Magnoliopsida</taxon>
        <taxon>eudicotyledons</taxon>
        <taxon>Gunneridae</taxon>
        <taxon>Pentapetalae</taxon>
        <taxon>rosids</taxon>
        <taxon>fabids</taxon>
        <taxon>Fagales</taxon>
        <taxon>Fagaceae</taxon>
        <taxon>Lithocarpus</taxon>
    </lineage>
</organism>
<dbReference type="InterPro" id="IPR000719">
    <property type="entry name" value="Prot_kinase_dom"/>
</dbReference>
<dbReference type="Proteomes" id="UP001459277">
    <property type="component" value="Unassembled WGS sequence"/>
</dbReference>
<gene>
    <name evidence="13" type="ORF">SO802_011065</name>
</gene>
<accession>A0AAW2DIZ4</accession>
<proteinExistence type="predicted"/>
<feature type="region of interest" description="Disordered" evidence="11">
    <location>
        <begin position="20"/>
        <end position="43"/>
    </location>
</feature>
<evidence type="ECO:0000256" key="1">
    <source>
        <dbReference type="ARBA" id="ARBA00004167"/>
    </source>
</evidence>
<dbReference type="InterPro" id="IPR001245">
    <property type="entry name" value="Ser-Thr/Tyr_kinase_cat_dom"/>
</dbReference>
<dbReference type="AlphaFoldDB" id="A0AAW2DIZ4"/>
<evidence type="ECO:0000313" key="14">
    <source>
        <dbReference type="Proteomes" id="UP001459277"/>
    </source>
</evidence>
<keyword evidence="9" id="KW-0325">Glycoprotein</keyword>
<keyword evidence="10" id="KW-0547">Nucleotide-binding</keyword>
<dbReference type="Pfam" id="PF07714">
    <property type="entry name" value="PK_Tyr_Ser-Thr"/>
    <property type="match status" value="1"/>
</dbReference>
<keyword evidence="14" id="KW-1185">Reference proteome</keyword>
<evidence type="ECO:0000256" key="3">
    <source>
        <dbReference type="ARBA" id="ARBA00022692"/>
    </source>
</evidence>
<keyword evidence="4" id="KW-0732">Signal</keyword>
<dbReference type="GO" id="GO:0004672">
    <property type="term" value="F:protein kinase activity"/>
    <property type="evidence" value="ECO:0007669"/>
    <property type="project" value="InterPro"/>
</dbReference>
<dbReference type="EMBL" id="JAZDWU010000003">
    <property type="protein sequence ID" value="KAL0009563.1"/>
    <property type="molecule type" value="Genomic_DNA"/>
</dbReference>
<keyword evidence="5" id="KW-0677">Repeat</keyword>
<dbReference type="SUPFAM" id="SSF56112">
    <property type="entry name" value="Protein kinase-like (PK-like)"/>
    <property type="match status" value="1"/>
</dbReference>
<dbReference type="GO" id="GO:0016020">
    <property type="term" value="C:membrane"/>
    <property type="evidence" value="ECO:0007669"/>
    <property type="project" value="UniProtKB-SubCell"/>
</dbReference>
<comment type="caution">
    <text evidence="13">The sequence shown here is derived from an EMBL/GenBank/DDBJ whole genome shotgun (WGS) entry which is preliminary data.</text>
</comment>
<keyword evidence="3" id="KW-0812">Transmembrane</keyword>
<protein>
    <recommendedName>
        <fullName evidence="12">Protein kinase domain-containing protein</fullName>
    </recommendedName>
</protein>
<evidence type="ECO:0000256" key="6">
    <source>
        <dbReference type="ARBA" id="ARBA00022989"/>
    </source>
</evidence>
<feature type="compositionally biased region" description="Polar residues" evidence="11">
    <location>
        <begin position="24"/>
        <end position="34"/>
    </location>
</feature>